<dbReference type="Proteomes" id="UP001301769">
    <property type="component" value="Unassembled WGS sequence"/>
</dbReference>
<evidence type="ECO:0000256" key="5">
    <source>
        <dbReference type="ARBA" id="ARBA00023017"/>
    </source>
</evidence>
<keyword evidence="4" id="KW-0493">Microtubule</keyword>
<keyword evidence="7" id="KW-0206">Cytoskeleton</keyword>
<evidence type="ECO:0000256" key="1">
    <source>
        <dbReference type="ARBA" id="ARBA00004245"/>
    </source>
</evidence>
<dbReference type="GO" id="GO:0005874">
    <property type="term" value="C:microtubule"/>
    <property type="evidence" value="ECO:0007669"/>
    <property type="project" value="UniProtKB-KW"/>
</dbReference>
<feature type="compositionally biased region" description="Low complexity" evidence="9">
    <location>
        <begin position="194"/>
        <end position="206"/>
    </location>
</feature>
<feature type="domain" description="CAP-Gly" evidence="10">
    <location>
        <begin position="24"/>
        <end position="66"/>
    </location>
</feature>
<name>A0AAN6Y4D7_9PEZI</name>
<comment type="similarity">
    <text evidence="2">Belongs to the dynactin 150 kDa subunit family.</text>
</comment>
<feature type="region of interest" description="Disordered" evidence="9">
    <location>
        <begin position="72"/>
        <end position="289"/>
    </location>
</feature>
<feature type="compositionally biased region" description="Low complexity" evidence="9">
    <location>
        <begin position="131"/>
        <end position="140"/>
    </location>
</feature>
<evidence type="ECO:0000256" key="2">
    <source>
        <dbReference type="ARBA" id="ARBA00011010"/>
    </source>
</evidence>
<feature type="compositionally biased region" description="Polar residues" evidence="9">
    <location>
        <begin position="141"/>
        <end position="167"/>
    </location>
</feature>
<dbReference type="Gene3D" id="2.30.30.190">
    <property type="entry name" value="CAP Gly-rich-like domain"/>
    <property type="match status" value="1"/>
</dbReference>
<feature type="coiled-coil region" evidence="8">
    <location>
        <begin position="1190"/>
        <end position="1217"/>
    </location>
</feature>
<dbReference type="Pfam" id="PF12455">
    <property type="entry name" value="Dynactin"/>
    <property type="match status" value="1"/>
</dbReference>
<sequence>MTELAAGQRIELSDGRLGFIRFVGQTAFAAGEWVGIELDEDTGKNDGSVQGERYFDCQMGFGMFVRPVTVTVLAQPPPPPPQPKPAAKRPASRPSSMLTQSATRKGSIDAGLNKRMSLNAPSPSPVPRPGSRPSSVIRSPTKSPTKQLGSVSSSAAPSRTGTPSNATKPPGATKSRPSISQSRPPMGPPPPPGSRTTRVSSVSTVRQTGAAAPARSLSGRAQPAGGRPGAIRAGGNGRNMSQSSLSSMGKGGGGGSEAGTASPRKSSDDEILSPQPTSPVQARTRALEKLAGQIPPAVRPTPAAAPAARVPSVSASAMNKEIEDLKAKLRVLEKKRMEDREKLNSLEKIKGERDKFERIIQTLQIKYQPQTQENADLRKQLKEAEQRLYAVEELQAEHETSMELALLDKEMAEEMAEVLKAELDALKEKSEELELEVEVLREENAEFTKGMSPEERASTGWLQMERNNERLREALIRLRDITQEQEEELKDQIKDLQGQVRDLEGIKEQHVAAKDKLAVAESKVEDLREQLNNALGAEEIIESLTETNMNQAEEIKELRAIIDDLESLKEINDELEINHVQNEKELQEEIDLKDALIAEQLRQAAVEKEAMDDMEYTLSRFRELVTSLQTDLEDMRASHAVTENESEQLNSRSRAMMDLNMKLQISAAKAQVKTIDLELRRMEAQEAEQHLEIVKLFLPESYTSDRDSVLALLRFKRLAFKANLLNGFIKERVGGAQPIHPGHEDDVFDGCDAIDKLTWVSAMCDRFVNAISHCSLEQFAKFEGALYELKPVEQALDRWIDGLRSDQLKERQCASELQRTISLMTHLGEVHIPTSATTGDLENVADDIHMRSLLMQSHLESAAISFTSLRSMVQRVIPGRSGGDGAAVTATGAEEGGEAAVAEVAAAGEDDELAAYFAKTSEAVITQTRSTKVIAAKTVRYLEELKERSLSLAPETLEAFEAAESATQELASMARRIGLELHKLLNEEGRTEPYTYAEVQSWVTNLAQEIFKSAESDLFSTYMTRLRLVTGQISDLAALSQDLTQTVEFETSTAPWILRAKELRDQRTIPVDREEEMRRLKEDVQAARRDVALREESLSVAQVKIETLEARMRDANVKAVRMAELETLLAQTKEEVAVLKDDLGRTDRELRVLEAERDKWERMAKEGAQIGAVVGGAKNGEGDAARKERAVATAREMDLLKQEIEALQGAVRYLREDNYRARVKEQGGFEWLSEPLGGKKAAGLAEQRRQAVVKEGRVVLGELVRLAGDARIYELEQLGASVEGLSRWKPAKSTPQWWVARQREEFEEWKGWEAAVGKKAAAVLKTGLVGHRDGGERRERNKAVARLQIRLPGDEKRKTTTAQEVQIVGSREWEGFKGRRLIGL</sequence>
<accession>A0AAN6Y4D7</accession>
<keyword evidence="12" id="KW-1185">Reference proteome</keyword>
<dbReference type="InterPro" id="IPR000938">
    <property type="entry name" value="CAP-Gly_domain"/>
</dbReference>
<reference evidence="11" key="1">
    <citation type="journal article" date="2023" name="Mol. Phylogenet. Evol.">
        <title>Genome-scale phylogeny and comparative genomics of the fungal order Sordariales.</title>
        <authorList>
            <person name="Hensen N."/>
            <person name="Bonometti L."/>
            <person name="Westerberg I."/>
            <person name="Brannstrom I.O."/>
            <person name="Guillou S."/>
            <person name="Cros-Aarteil S."/>
            <person name="Calhoun S."/>
            <person name="Haridas S."/>
            <person name="Kuo A."/>
            <person name="Mondo S."/>
            <person name="Pangilinan J."/>
            <person name="Riley R."/>
            <person name="LaButti K."/>
            <person name="Andreopoulos B."/>
            <person name="Lipzen A."/>
            <person name="Chen C."/>
            <person name="Yan M."/>
            <person name="Daum C."/>
            <person name="Ng V."/>
            <person name="Clum A."/>
            <person name="Steindorff A."/>
            <person name="Ohm R.A."/>
            <person name="Martin F."/>
            <person name="Silar P."/>
            <person name="Natvig D.O."/>
            <person name="Lalanne C."/>
            <person name="Gautier V."/>
            <person name="Ament-Velasquez S.L."/>
            <person name="Kruys A."/>
            <person name="Hutchinson M.I."/>
            <person name="Powell A.J."/>
            <person name="Barry K."/>
            <person name="Miller A.N."/>
            <person name="Grigoriev I.V."/>
            <person name="Debuchy R."/>
            <person name="Gladieux P."/>
            <person name="Hiltunen Thoren M."/>
            <person name="Johannesson H."/>
        </authorList>
    </citation>
    <scope>NUCLEOTIDE SEQUENCE</scope>
    <source>
        <strain evidence="11">PSN293</strain>
    </source>
</reference>
<dbReference type="InterPro" id="IPR036859">
    <property type="entry name" value="CAP-Gly_dom_sf"/>
</dbReference>
<evidence type="ECO:0000256" key="8">
    <source>
        <dbReference type="SAM" id="Coils"/>
    </source>
</evidence>
<evidence type="ECO:0000259" key="10">
    <source>
        <dbReference type="PROSITE" id="PS50245"/>
    </source>
</evidence>
<evidence type="ECO:0000313" key="12">
    <source>
        <dbReference type="Proteomes" id="UP001301769"/>
    </source>
</evidence>
<dbReference type="PROSITE" id="PS50245">
    <property type="entry name" value="CAP_GLY_2"/>
    <property type="match status" value="1"/>
</dbReference>
<dbReference type="PROSITE" id="PS00845">
    <property type="entry name" value="CAP_GLY_1"/>
    <property type="match status" value="1"/>
</dbReference>
<feature type="compositionally biased region" description="Gly residues" evidence="9">
    <location>
        <begin position="226"/>
        <end position="237"/>
    </location>
</feature>
<evidence type="ECO:0000256" key="7">
    <source>
        <dbReference type="ARBA" id="ARBA00023212"/>
    </source>
</evidence>
<keyword evidence="6 8" id="KW-0175">Coiled coil</keyword>
<protein>
    <submittedName>
        <fullName evidence="11">Dynactin, 150 kDa isoform</fullName>
    </submittedName>
</protein>
<feature type="coiled-coil region" evidence="8">
    <location>
        <begin position="1077"/>
        <end position="1163"/>
    </location>
</feature>
<evidence type="ECO:0000256" key="6">
    <source>
        <dbReference type="ARBA" id="ARBA00023054"/>
    </source>
</evidence>
<evidence type="ECO:0000256" key="3">
    <source>
        <dbReference type="ARBA" id="ARBA00022490"/>
    </source>
</evidence>
<evidence type="ECO:0000256" key="9">
    <source>
        <dbReference type="SAM" id="MobiDB-lite"/>
    </source>
</evidence>
<gene>
    <name evidence="11" type="ORF">QBC37DRAFT_427524</name>
</gene>
<dbReference type="InterPro" id="IPR022157">
    <property type="entry name" value="Dynactin"/>
</dbReference>
<comment type="subcellular location">
    <subcellularLocation>
        <location evidence="1">Cytoplasm</location>
        <location evidence="1">Cytoskeleton</location>
    </subcellularLocation>
</comment>
<keyword evidence="3" id="KW-0963">Cytoplasm</keyword>
<reference evidence="11" key="2">
    <citation type="submission" date="2023-05" db="EMBL/GenBank/DDBJ databases">
        <authorList>
            <consortium name="Lawrence Berkeley National Laboratory"/>
            <person name="Steindorff A."/>
            <person name="Hensen N."/>
            <person name="Bonometti L."/>
            <person name="Westerberg I."/>
            <person name="Brannstrom I.O."/>
            <person name="Guillou S."/>
            <person name="Cros-Aarteil S."/>
            <person name="Calhoun S."/>
            <person name="Haridas S."/>
            <person name="Kuo A."/>
            <person name="Mondo S."/>
            <person name="Pangilinan J."/>
            <person name="Riley R."/>
            <person name="Labutti K."/>
            <person name="Andreopoulos B."/>
            <person name="Lipzen A."/>
            <person name="Chen C."/>
            <person name="Yanf M."/>
            <person name="Daum C."/>
            <person name="Ng V."/>
            <person name="Clum A."/>
            <person name="Ohm R."/>
            <person name="Martin F."/>
            <person name="Silar P."/>
            <person name="Natvig D."/>
            <person name="Lalanne C."/>
            <person name="Gautier V."/>
            <person name="Ament-Velasquez S.L."/>
            <person name="Kruys A."/>
            <person name="Hutchinson M.I."/>
            <person name="Powell A.J."/>
            <person name="Barry K."/>
            <person name="Miller A.N."/>
            <person name="Grigoriev I.V."/>
            <person name="Debuchy R."/>
            <person name="Gladieux P."/>
            <person name="Thoren M.H."/>
            <person name="Johannesson H."/>
        </authorList>
    </citation>
    <scope>NUCLEOTIDE SEQUENCE</scope>
    <source>
        <strain evidence="11">PSN293</strain>
    </source>
</reference>
<feature type="coiled-coil region" evidence="8">
    <location>
        <begin position="315"/>
        <end position="592"/>
    </location>
</feature>
<evidence type="ECO:0000256" key="4">
    <source>
        <dbReference type="ARBA" id="ARBA00022701"/>
    </source>
</evidence>
<feature type="compositionally biased region" description="Pro residues" evidence="9">
    <location>
        <begin position="75"/>
        <end position="84"/>
    </location>
</feature>
<dbReference type="Pfam" id="PF01302">
    <property type="entry name" value="CAP_GLY"/>
    <property type="match status" value="1"/>
</dbReference>
<proteinExistence type="inferred from homology"/>
<evidence type="ECO:0000313" key="11">
    <source>
        <dbReference type="EMBL" id="KAK4211156.1"/>
    </source>
</evidence>
<dbReference type="EMBL" id="MU858156">
    <property type="protein sequence ID" value="KAK4211156.1"/>
    <property type="molecule type" value="Genomic_DNA"/>
</dbReference>
<dbReference type="PANTHER" id="PTHR18916">
    <property type="entry name" value="DYNACTIN 1-RELATED MICROTUBULE-BINDING"/>
    <property type="match status" value="1"/>
</dbReference>
<feature type="coiled-coil region" evidence="8">
    <location>
        <begin position="632"/>
        <end position="685"/>
    </location>
</feature>
<comment type="caution">
    <text evidence="11">The sequence shown here is derived from an EMBL/GenBank/DDBJ whole genome shotgun (WGS) entry which is preliminary data.</text>
</comment>
<dbReference type="GO" id="GO:0030286">
    <property type="term" value="C:dynein complex"/>
    <property type="evidence" value="ECO:0007669"/>
    <property type="project" value="UniProtKB-KW"/>
</dbReference>
<dbReference type="SMART" id="SM01052">
    <property type="entry name" value="CAP_GLY"/>
    <property type="match status" value="1"/>
</dbReference>
<feature type="compositionally biased region" description="Low complexity" evidence="9">
    <location>
        <begin position="238"/>
        <end position="248"/>
    </location>
</feature>
<dbReference type="SUPFAM" id="SSF74924">
    <property type="entry name" value="Cap-Gly domain"/>
    <property type="match status" value="1"/>
</dbReference>
<organism evidence="11 12">
    <name type="scientific">Rhypophila decipiens</name>
    <dbReference type="NCBI Taxonomy" id="261697"/>
    <lineage>
        <taxon>Eukaryota</taxon>
        <taxon>Fungi</taxon>
        <taxon>Dikarya</taxon>
        <taxon>Ascomycota</taxon>
        <taxon>Pezizomycotina</taxon>
        <taxon>Sordariomycetes</taxon>
        <taxon>Sordariomycetidae</taxon>
        <taxon>Sordariales</taxon>
        <taxon>Naviculisporaceae</taxon>
        <taxon>Rhypophila</taxon>
    </lineage>
</organism>
<keyword evidence="5" id="KW-0243">Dynein</keyword>